<evidence type="ECO:0000256" key="1">
    <source>
        <dbReference type="SAM" id="MobiDB-lite"/>
    </source>
</evidence>
<feature type="compositionally biased region" description="Polar residues" evidence="1">
    <location>
        <begin position="175"/>
        <end position="186"/>
    </location>
</feature>
<gene>
    <name evidence="2" type="ORF">THAOC_07452</name>
</gene>
<accession>K0TKE7</accession>
<keyword evidence="3" id="KW-1185">Reference proteome</keyword>
<proteinExistence type="predicted"/>
<sequence>MSYANHLGKLHNHWAYGSMRVSTAVSRLCVCVHSVQTRTKPAKSRSCVRAGVGHVPPFANTFPGKRPQPPRERCAASPVRLVAFLPNTSSPELQSTVHSLSFRVEIQEDRDLRNTKGEGGWAASRGASEKCRRRNNVEECDRCGGSLAMTWKEGREKDERCPRHRAATSAIDQRGNVTRQQSSSGR</sequence>
<organism evidence="2 3">
    <name type="scientific">Thalassiosira oceanica</name>
    <name type="common">Marine diatom</name>
    <dbReference type="NCBI Taxonomy" id="159749"/>
    <lineage>
        <taxon>Eukaryota</taxon>
        <taxon>Sar</taxon>
        <taxon>Stramenopiles</taxon>
        <taxon>Ochrophyta</taxon>
        <taxon>Bacillariophyta</taxon>
        <taxon>Coscinodiscophyceae</taxon>
        <taxon>Thalassiosirophycidae</taxon>
        <taxon>Thalassiosirales</taxon>
        <taxon>Thalassiosiraceae</taxon>
        <taxon>Thalassiosira</taxon>
    </lineage>
</organism>
<dbReference type="AlphaFoldDB" id="K0TKE7"/>
<comment type="caution">
    <text evidence="2">The sequence shown here is derived from an EMBL/GenBank/DDBJ whole genome shotgun (WGS) entry which is preliminary data.</text>
</comment>
<feature type="region of interest" description="Disordered" evidence="1">
    <location>
        <begin position="153"/>
        <end position="186"/>
    </location>
</feature>
<evidence type="ECO:0000313" key="2">
    <source>
        <dbReference type="EMBL" id="EJK71137.1"/>
    </source>
</evidence>
<dbReference type="EMBL" id="AGNL01007593">
    <property type="protein sequence ID" value="EJK71137.1"/>
    <property type="molecule type" value="Genomic_DNA"/>
</dbReference>
<dbReference type="Proteomes" id="UP000266841">
    <property type="component" value="Unassembled WGS sequence"/>
</dbReference>
<reference evidence="2 3" key="1">
    <citation type="journal article" date="2012" name="Genome Biol.">
        <title>Genome and low-iron response of an oceanic diatom adapted to chronic iron limitation.</title>
        <authorList>
            <person name="Lommer M."/>
            <person name="Specht M."/>
            <person name="Roy A.S."/>
            <person name="Kraemer L."/>
            <person name="Andreson R."/>
            <person name="Gutowska M.A."/>
            <person name="Wolf J."/>
            <person name="Bergner S.V."/>
            <person name="Schilhabel M.B."/>
            <person name="Klostermeier U.C."/>
            <person name="Beiko R.G."/>
            <person name="Rosenstiel P."/>
            <person name="Hippler M."/>
            <person name="Laroche J."/>
        </authorList>
    </citation>
    <scope>NUCLEOTIDE SEQUENCE [LARGE SCALE GENOMIC DNA]</scope>
    <source>
        <strain evidence="2 3">CCMP1005</strain>
    </source>
</reference>
<protein>
    <submittedName>
        <fullName evidence="2">Uncharacterized protein</fullName>
    </submittedName>
</protein>
<name>K0TKE7_THAOC</name>
<evidence type="ECO:0000313" key="3">
    <source>
        <dbReference type="Proteomes" id="UP000266841"/>
    </source>
</evidence>